<dbReference type="EMBL" id="QXDC01000005">
    <property type="protein sequence ID" value="RIA36604.1"/>
    <property type="molecule type" value="Genomic_DNA"/>
</dbReference>
<name>A0A397NSF4_9SPHN</name>
<dbReference type="InterPro" id="IPR001466">
    <property type="entry name" value="Beta-lactam-related"/>
</dbReference>
<dbReference type="RefSeq" id="WP_170151067.1">
    <property type="nucleotide sequence ID" value="NZ_QXDC01000005.1"/>
</dbReference>
<feature type="domain" description="Beta-lactamase-related" evidence="2">
    <location>
        <begin position="122"/>
        <end position="396"/>
    </location>
</feature>
<dbReference type="Proteomes" id="UP000266568">
    <property type="component" value="Unassembled WGS sequence"/>
</dbReference>
<dbReference type="AlphaFoldDB" id="A0A397NSF4"/>
<keyword evidence="1" id="KW-0732">Signal</keyword>
<dbReference type="InterPro" id="IPR050789">
    <property type="entry name" value="Diverse_Enzym_Activities"/>
</dbReference>
<feature type="chain" id="PRO_5017426885" evidence="1">
    <location>
        <begin position="33"/>
        <end position="423"/>
    </location>
</feature>
<dbReference type="PROSITE" id="PS51318">
    <property type="entry name" value="TAT"/>
    <property type="match status" value="1"/>
</dbReference>
<proteinExistence type="predicted"/>
<sequence length="423" mass="45752">MPISRRDMLTATTGAVSLAALGDLGMAGAANAAAATPDGAAGKAETNERFLARLLGRDKLFWSPNVQPEGYKSLERILATRPIRRGASVRTFPRKEIGPLTYQDQTRTETLDDFMKLEHVAGIIGIRDGVIRLERYGLGLKPTEHWTSMSMVKSITSTIVGCALHDRLVPSLDVEVARYVGVLKGSAYADVTLRQLLTMTSGIQWDENYMNPQADVNLHYEKVIADRQAGGILAHLATLPRAHPPGTYFHYNTGDTFVIGCLLTAAIGGHLADYFSNRIWSRIGTEQDALFLLESDDGQEVAGSSASATLRDYARFGEFILGGGIAGGRQVLPEGWVVEATKPSAPREDPAGGGYGYQWWTSTDGSFAAQGFAGQTLRIHPANKSVIVILSALPSKEFRPVGEASLTRRANFMRALDAMMGHA</sequence>
<dbReference type="Gene3D" id="3.40.710.10">
    <property type="entry name" value="DD-peptidase/beta-lactamase superfamily"/>
    <property type="match status" value="1"/>
</dbReference>
<accession>A0A397NSF4</accession>
<comment type="caution">
    <text evidence="3">The sequence shown here is derived from an EMBL/GenBank/DDBJ whole genome shotgun (WGS) entry which is preliminary data.</text>
</comment>
<dbReference type="InterPro" id="IPR012338">
    <property type="entry name" value="Beta-lactam/transpept-like"/>
</dbReference>
<dbReference type="PANTHER" id="PTHR43283">
    <property type="entry name" value="BETA-LACTAMASE-RELATED"/>
    <property type="match status" value="1"/>
</dbReference>
<evidence type="ECO:0000259" key="2">
    <source>
        <dbReference type="Pfam" id="PF00144"/>
    </source>
</evidence>
<dbReference type="PANTHER" id="PTHR43283:SF14">
    <property type="entry name" value="BLL8153 PROTEIN"/>
    <property type="match status" value="1"/>
</dbReference>
<dbReference type="SUPFAM" id="SSF56601">
    <property type="entry name" value="beta-lactamase/transpeptidase-like"/>
    <property type="match status" value="1"/>
</dbReference>
<protein>
    <submittedName>
        <fullName evidence="3">CubicO group peptidase (Beta-lactamase class C family)</fullName>
    </submittedName>
</protein>
<feature type="signal peptide" evidence="1">
    <location>
        <begin position="1"/>
        <end position="32"/>
    </location>
</feature>
<gene>
    <name evidence="3" type="ORF">DFR49_3887</name>
</gene>
<dbReference type="InterPro" id="IPR006311">
    <property type="entry name" value="TAT_signal"/>
</dbReference>
<organism evidence="3 4">
    <name type="scientific">Hephaestia caeni</name>
    <dbReference type="NCBI Taxonomy" id="645617"/>
    <lineage>
        <taxon>Bacteria</taxon>
        <taxon>Pseudomonadati</taxon>
        <taxon>Pseudomonadota</taxon>
        <taxon>Alphaproteobacteria</taxon>
        <taxon>Sphingomonadales</taxon>
        <taxon>Sphingomonadaceae</taxon>
        <taxon>Hephaestia</taxon>
    </lineage>
</organism>
<keyword evidence="4" id="KW-1185">Reference proteome</keyword>
<dbReference type="Pfam" id="PF00144">
    <property type="entry name" value="Beta-lactamase"/>
    <property type="match status" value="1"/>
</dbReference>
<reference evidence="3 4" key="1">
    <citation type="submission" date="2018-08" db="EMBL/GenBank/DDBJ databases">
        <title>Genomic Encyclopedia of Type Strains, Phase IV (KMG-IV): sequencing the most valuable type-strain genomes for metagenomic binning, comparative biology and taxonomic classification.</title>
        <authorList>
            <person name="Goeker M."/>
        </authorList>
    </citation>
    <scope>NUCLEOTIDE SEQUENCE [LARGE SCALE GENOMIC DNA]</scope>
    <source>
        <strain evidence="3 4">DSM 25527</strain>
    </source>
</reference>
<evidence type="ECO:0000313" key="3">
    <source>
        <dbReference type="EMBL" id="RIA36604.1"/>
    </source>
</evidence>
<evidence type="ECO:0000256" key="1">
    <source>
        <dbReference type="SAM" id="SignalP"/>
    </source>
</evidence>
<evidence type="ECO:0000313" key="4">
    <source>
        <dbReference type="Proteomes" id="UP000266568"/>
    </source>
</evidence>